<sequence>MFLNKSVQKLYPHNAGETNPRITPDYIGLVKFLIQPFLESPESLSVDCEISGSSKRVWIRIAFDSADKGKVFGRGGRNIQAIRTVISTAAQAAGQSAHLDIYGSNESREDAPVSTTNNEEQNRELPMPKPKIRRGDGNRNFTQPRTRI</sequence>
<reference evidence="4" key="1">
    <citation type="submission" date="2020-10" db="EMBL/GenBank/DDBJ databases">
        <authorList>
            <person name="Castelo-Branco R."/>
            <person name="Eusebio N."/>
            <person name="Adriana R."/>
            <person name="Vieira A."/>
            <person name="Brugerolle De Fraissinette N."/>
            <person name="Rezende De Castro R."/>
            <person name="Schneider M.P."/>
            <person name="Vasconcelos V."/>
            <person name="Leao P.N."/>
        </authorList>
    </citation>
    <scope>NUCLEOTIDE SEQUENCE</scope>
    <source>
        <strain evidence="4">LEGE 06105</strain>
    </source>
</reference>
<gene>
    <name evidence="4" type="ORF">IQ247_10940</name>
</gene>
<evidence type="ECO:0000313" key="4">
    <source>
        <dbReference type="EMBL" id="MBE9213182.1"/>
    </source>
</evidence>
<dbReference type="Pfam" id="PF13083">
    <property type="entry name" value="KH_KhpA-B"/>
    <property type="match status" value="1"/>
</dbReference>
<dbReference type="CDD" id="cd22533">
    <property type="entry name" value="KH-II_YlqC-like"/>
    <property type="match status" value="1"/>
</dbReference>
<dbReference type="InterPro" id="IPR020627">
    <property type="entry name" value="KhpA"/>
</dbReference>
<dbReference type="RefSeq" id="WP_193919835.1">
    <property type="nucleotide sequence ID" value="NZ_JADEWL010000027.1"/>
</dbReference>
<proteinExistence type="predicted"/>
<dbReference type="PANTHER" id="PTHR34654">
    <property type="entry name" value="UPF0109 PROTEIN SCO5592"/>
    <property type="match status" value="1"/>
</dbReference>
<keyword evidence="2" id="KW-0694">RNA-binding</keyword>
<dbReference type="PANTHER" id="PTHR34654:SF1">
    <property type="entry name" value="RNA-BINDING PROTEIN KHPA"/>
    <property type="match status" value="1"/>
</dbReference>
<dbReference type="EMBL" id="JADEWL010000027">
    <property type="protein sequence ID" value="MBE9213182.1"/>
    <property type="molecule type" value="Genomic_DNA"/>
</dbReference>
<comment type="caution">
    <text evidence="4">The sequence shown here is derived from an EMBL/GenBank/DDBJ whole genome shotgun (WGS) entry which is preliminary data.</text>
</comment>
<dbReference type="GO" id="GO:0003723">
    <property type="term" value="F:RNA binding"/>
    <property type="evidence" value="ECO:0007669"/>
    <property type="project" value="UniProtKB-KW"/>
</dbReference>
<keyword evidence="1" id="KW-0963">Cytoplasm</keyword>
<dbReference type="AlphaFoldDB" id="A0A8J7F1N0"/>
<keyword evidence="5" id="KW-1185">Reference proteome</keyword>
<evidence type="ECO:0000256" key="2">
    <source>
        <dbReference type="ARBA" id="ARBA00022884"/>
    </source>
</evidence>
<organism evidence="4 5">
    <name type="scientific">Plectonema cf. radiosum LEGE 06105</name>
    <dbReference type="NCBI Taxonomy" id="945769"/>
    <lineage>
        <taxon>Bacteria</taxon>
        <taxon>Bacillati</taxon>
        <taxon>Cyanobacteriota</taxon>
        <taxon>Cyanophyceae</taxon>
        <taxon>Oscillatoriophycideae</taxon>
        <taxon>Oscillatoriales</taxon>
        <taxon>Microcoleaceae</taxon>
        <taxon>Plectonema</taxon>
    </lineage>
</organism>
<feature type="region of interest" description="Disordered" evidence="3">
    <location>
        <begin position="100"/>
        <end position="148"/>
    </location>
</feature>
<evidence type="ECO:0000256" key="1">
    <source>
        <dbReference type="ARBA" id="ARBA00022490"/>
    </source>
</evidence>
<feature type="compositionally biased region" description="Polar residues" evidence="3">
    <location>
        <begin position="139"/>
        <end position="148"/>
    </location>
</feature>
<evidence type="ECO:0000313" key="5">
    <source>
        <dbReference type="Proteomes" id="UP000620559"/>
    </source>
</evidence>
<name>A0A8J7F1N0_9CYAN</name>
<protein>
    <submittedName>
        <fullName evidence="4">KH domain-containing protein</fullName>
    </submittedName>
</protein>
<evidence type="ECO:0000256" key="3">
    <source>
        <dbReference type="SAM" id="MobiDB-lite"/>
    </source>
</evidence>
<dbReference type="Proteomes" id="UP000620559">
    <property type="component" value="Unassembled WGS sequence"/>
</dbReference>
<accession>A0A8J7F1N0</accession>